<accession>A0A9P5NXM6</accession>
<protein>
    <submittedName>
        <fullName evidence="2">Uncharacterized protein</fullName>
    </submittedName>
</protein>
<sequence>MDVSMSGESSAYNAKDEMARSGGWLPRDAARPRPDRGYDSERAITPRPQVSGGSTNESRSLAPPGRRAGLPADDRDTDRPRKEGWLGYDTQLDYERPGDVKPMHGISGEHGQAPARSAPSEAPLSIDARRASEVPPPAGDIRPPVDSRPPPDARAPARTAERTPAENNEDIGSSRSSSVRPPEAPVPPSLGPVPSAAPANDLVIEPPSLKDRLNIPPSLPSRRENEAPPAADEQQHQHPPASHGRSGKPQKFQKDRGSGYNGGPSFVRCTPQGRRPWLPQASYTSRSSVCIGRRIWSTSPQF</sequence>
<reference evidence="2" key="1">
    <citation type="submission" date="2020-11" db="EMBL/GenBank/DDBJ databases">
        <authorList>
            <consortium name="DOE Joint Genome Institute"/>
            <person name="Ahrendt S."/>
            <person name="Riley R."/>
            <person name="Andreopoulos W."/>
            <person name="LaButti K."/>
            <person name="Pangilinan J."/>
            <person name="Ruiz-duenas F.J."/>
            <person name="Barrasa J.M."/>
            <person name="Sanchez-Garcia M."/>
            <person name="Camarero S."/>
            <person name="Miyauchi S."/>
            <person name="Serrano A."/>
            <person name="Linde D."/>
            <person name="Babiker R."/>
            <person name="Drula E."/>
            <person name="Ayuso-Fernandez I."/>
            <person name="Pacheco R."/>
            <person name="Padilla G."/>
            <person name="Ferreira P."/>
            <person name="Barriuso J."/>
            <person name="Kellner H."/>
            <person name="Castanera R."/>
            <person name="Alfaro M."/>
            <person name="Ramirez L."/>
            <person name="Pisabarro A.G."/>
            <person name="Kuo A."/>
            <person name="Tritt A."/>
            <person name="Lipzen A."/>
            <person name="He G."/>
            <person name="Yan M."/>
            <person name="Ng V."/>
            <person name="Cullen D."/>
            <person name="Martin F."/>
            <person name="Rosso M.-N."/>
            <person name="Henrissat B."/>
            <person name="Hibbett D."/>
            <person name="Martinez A.T."/>
            <person name="Grigoriev I.V."/>
        </authorList>
    </citation>
    <scope>NUCLEOTIDE SEQUENCE</scope>
    <source>
        <strain evidence="2">AH 44721</strain>
    </source>
</reference>
<dbReference type="EMBL" id="JADNYJ010000013">
    <property type="protein sequence ID" value="KAF8907926.1"/>
    <property type="molecule type" value="Genomic_DNA"/>
</dbReference>
<proteinExistence type="predicted"/>
<dbReference type="AlphaFoldDB" id="A0A9P5NXM6"/>
<feature type="compositionally biased region" description="Pro residues" evidence="1">
    <location>
        <begin position="182"/>
        <end position="191"/>
    </location>
</feature>
<evidence type="ECO:0000313" key="2">
    <source>
        <dbReference type="EMBL" id="KAF8907926.1"/>
    </source>
</evidence>
<dbReference type="OrthoDB" id="3184410at2759"/>
<feature type="compositionally biased region" description="Polar residues" evidence="1">
    <location>
        <begin position="1"/>
        <end position="12"/>
    </location>
</feature>
<organism evidence="2 3">
    <name type="scientific">Gymnopilus junonius</name>
    <name type="common">Spectacular rustgill mushroom</name>
    <name type="synonym">Gymnopilus spectabilis subsp. junonius</name>
    <dbReference type="NCBI Taxonomy" id="109634"/>
    <lineage>
        <taxon>Eukaryota</taxon>
        <taxon>Fungi</taxon>
        <taxon>Dikarya</taxon>
        <taxon>Basidiomycota</taxon>
        <taxon>Agaricomycotina</taxon>
        <taxon>Agaricomycetes</taxon>
        <taxon>Agaricomycetidae</taxon>
        <taxon>Agaricales</taxon>
        <taxon>Agaricineae</taxon>
        <taxon>Hymenogastraceae</taxon>
        <taxon>Gymnopilus</taxon>
    </lineage>
</organism>
<name>A0A9P5NXM6_GYMJU</name>
<gene>
    <name evidence="2" type="ORF">CPB84DRAFT_246188</name>
</gene>
<dbReference type="Proteomes" id="UP000724874">
    <property type="component" value="Unassembled WGS sequence"/>
</dbReference>
<evidence type="ECO:0000256" key="1">
    <source>
        <dbReference type="SAM" id="MobiDB-lite"/>
    </source>
</evidence>
<evidence type="ECO:0000313" key="3">
    <source>
        <dbReference type="Proteomes" id="UP000724874"/>
    </source>
</evidence>
<feature type="compositionally biased region" description="Basic and acidic residues" evidence="1">
    <location>
        <begin position="93"/>
        <end position="102"/>
    </location>
</feature>
<feature type="compositionally biased region" description="Basic and acidic residues" evidence="1">
    <location>
        <begin position="28"/>
        <end position="44"/>
    </location>
</feature>
<feature type="compositionally biased region" description="Polar residues" evidence="1">
    <location>
        <begin position="170"/>
        <end position="179"/>
    </location>
</feature>
<feature type="compositionally biased region" description="Basic and acidic residues" evidence="1">
    <location>
        <begin position="72"/>
        <end position="84"/>
    </location>
</feature>
<comment type="caution">
    <text evidence="2">The sequence shown here is derived from an EMBL/GenBank/DDBJ whole genome shotgun (WGS) entry which is preliminary data.</text>
</comment>
<keyword evidence="3" id="KW-1185">Reference proteome</keyword>
<feature type="region of interest" description="Disordered" evidence="1">
    <location>
        <begin position="1"/>
        <end position="285"/>
    </location>
</feature>